<reference evidence="1 2" key="2">
    <citation type="journal article" date="2016" name="Curr. Microbiol.">
        <title>Isolation and Comparative Genomic Analysis of T1-Like Shigella Bacteriophage pSf-2.</title>
        <authorList>
            <person name="Jun J.W."/>
            <person name="Kim H.J."/>
            <person name="Yun S.K."/>
            <person name="Chai J.Y."/>
            <person name="Lee B.C."/>
            <person name="Park S.C."/>
        </authorList>
    </citation>
    <scope>NUCLEOTIDE SEQUENCE [LARGE SCALE GENOMIC DNA]</scope>
</reference>
<dbReference type="KEGG" id="vg:22807752"/>
<keyword evidence="2" id="KW-1185">Reference proteome</keyword>
<reference evidence="2" key="1">
    <citation type="submission" date="2014-10" db="EMBL/GenBank/DDBJ databases">
        <title>Characterization and complete genome sequence of the Shigella flexneri bacteriophage pSf-2.</title>
        <authorList>
            <person name="Jun J.W."/>
            <person name="Park S.C."/>
        </authorList>
    </citation>
    <scope>NUCLEOTIDE SEQUENCE [LARGE SCALE GENOMIC DNA]</scope>
</reference>
<accession>A0A0A7NPN4</accession>
<proteinExistence type="predicted"/>
<sequence>MAALDTFGWCTQVQGGGGSLTTTNNDRSIQFGNGYMQLASSGFNTTRREYSIVYAGEDFMAVYNFCDSHRIKPFAWTPPDGKIGIWVVKPNSLGAKPVSRDVMEINVTFMEQFTSME</sequence>
<dbReference type="InterPro" id="IPR010265">
    <property type="entry name" value="Phage_lambda_TipM"/>
</dbReference>
<name>A0A0A7NPN4_9CAUD</name>
<dbReference type="Pfam" id="PF05939">
    <property type="entry name" value="Phage_min_tail"/>
    <property type="match status" value="1"/>
</dbReference>
<organism evidence="1 2">
    <name type="scientific">Shigella phage pSf-2</name>
    <dbReference type="NCBI Taxonomy" id="1572702"/>
    <lineage>
        <taxon>Viruses</taxon>
        <taxon>Duplodnaviria</taxon>
        <taxon>Heunggongvirae</taxon>
        <taxon>Uroviricota</taxon>
        <taxon>Caudoviricetes</taxon>
        <taxon>Drexlerviridae</taxon>
        <taxon>Tunavirinae</taxon>
        <taxon>Tunavirus</taxon>
        <taxon>Tunavirus PSf2</taxon>
    </lineage>
</organism>
<evidence type="ECO:0000313" key="2">
    <source>
        <dbReference type="Proteomes" id="UP000030926"/>
    </source>
</evidence>
<protein>
    <recommendedName>
        <fullName evidence="3">Minor tail protein</fullName>
    </recommendedName>
</protein>
<dbReference type="Proteomes" id="UP000030926">
    <property type="component" value="Segment"/>
</dbReference>
<evidence type="ECO:0000313" key="1">
    <source>
        <dbReference type="EMBL" id="AIZ95051.1"/>
    </source>
</evidence>
<dbReference type="GeneID" id="22807752"/>
<dbReference type="RefSeq" id="YP_009112964.1">
    <property type="nucleotide sequence ID" value="NC_026010.1"/>
</dbReference>
<gene>
    <name evidence="1" type="ORF">pSf2_026</name>
</gene>
<dbReference type="EMBL" id="KP085586">
    <property type="protein sequence ID" value="AIZ95051.1"/>
    <property type="molecule type" value="Genomic_DNA"/>
</dbReference>
<dbReference type="OrthoDB" id="15278at10239"/>
<evidence type="ECO:0008006" key="3">
    <source>
        <dbReference type="Google" id="ProtNLM"/>
    </source>
</evidence>